<accession>M1DA83</accession>
<organism evidence="2 3">
    <name type="scientific">Solanum tuberosum</name>
    <name type="common">Potato</name>
    <dbReference type="NCBI Taxonomy" id="4113"/>
    <lineage>
        <taxon>Eukaryota</taxon>
        <taxon>Viridiplantae</taxon>
        <taxon>Streptophyta</taxon>
        <taxon>Embryophyta</taxon>
        <taxon>Tracheophyta</taxon>
        <taxon>Spermatophyta</taxon>
        <taxon>Magnoliopsida</taxon>
        <taxon>eudicotyledons</taxon>
        <taxon>Gunneridae</taxon>
        <taxon>Pentapetalae</taxon>
        <taxon>asterids</taxon>
        <taxon>lamiids</taxon>
        <taxon>Solanales</taxon>
        <taxon>Solanaceae</taxon>
        <taxon>Solanoideae</taxon>
        <taxon>Solaneae</taxon>
        <taxon>Solanum</taxon>
    </lineage>
</organism>
<evidence type="ECO:0000313" key="3">
    <source>
        <dbReference type="Proteomes" id="UP000011115"/>
    </source>
</evidence>
<sequence length="396" mass="44654">MTQNPRKYNKEITREFYASYVATIRNYIVKWSKSVSQPPLKSTLVRDFTVYIFEVTIRSFLYRPHHTLPNNTAEYDYQMGIIQSGAFQRDAEQRETLLTWLDRHITEDRERAEWVRTPCLEIHKRAFKATTTLPFSRLIFHLYKDASVPIWHCDRFLDATKNLDISFIWDNANLAALRREPHVEIEPLGDDLDVDVEQMQVDDTTILGPTVDTQAPLSPATSQAPSSSRATSSLGSIVVPLAQVKAIHKRLDAFELRVLDRPSPTIDVTTFQQELASLCADVAALLALTETEPESAPAVPEDEVLMTALFGNTMPPPDSSRTTGKCPRSDRTTDTEEARCLKKKECQQFEKAHRASILDEERTQQWAREVDIGPSGSLSTTEGATLVDESATDGVP</sequence>
<reference evidence="3" key="1">
    <citation type="journal article" date="2011" name="Nature">
        <title>Genome sequence and analysis of the tuber crop potato.</title>
        <authorList>
            <consortium name="The Potato Genome Sequencing Consortium"/>
        </authorList>
    </citation>
    <scope>NUCLEOTIDE SEQUENCE [LARGE SCALE GENOMIC DNA]</scope>
    <source>
        <strain evidence="3">cv. DM1-3 516 R44</strain>
    </source>
</reference>
<dbReference type="Gramene" id="PGSC0003DMT400085770">
    <property type="protein sequence ID" value="PGSC0003DMT400085770"/>
    <property type="gene ID" value="PGSC0003DMG400035341"/>
</dbReference>
<feature type="region of interest" description="Disordered" evidence="1">
    <location>
        <begin position="208"/>
        <end position="230"/>
    </location>
</feature>
<evidence type="ECO:0000313" key="2">
    <source>
        <dbReference type="EnsemblPlants" id="PGSC0003DMT400085770"/>
    </source>
</evidence>
<dbReference type="Proteomes" id="UP000011115">
    <property type="component" value="Unassembled WGS sequence"/>
</dbReference>
<feature type="region of interest" description="Disordered" evidence="1">
    <location>
        <begin position="311"/>
        <end position="334"/>
    </location>
</feature>
<keyword evidence="3" id="KW-1185">Reference proteome</keyword>
<proteinExistence type="predicted"/>
<name>M1DA83_SOLTU</name>
<dbReference type="HOGENOM" id="CLU_028647_0_0_1"/>
<dbReference type="EnsemblPlants" id="PGSC0003DMT400085770">
    <property type="protein sequence ID" value="PGSC0003DMT400085770"/>
    <property type="gene ID" value="PGSC0003DMG400035341"/>
</dbReference>
<feature type="compositionally biased region" description="Basic and acidic residues" evidence="1">
    <location>
        <begin position="359"/>
        <end position="371"/>
    </location>
</feature>
<feature type="compositionally biased region" description="Low complexity" evidence="1">
    <location>
        <begin position="214"/>
        <end position="230"/>
    </location>
</feature>
<evidence type="ECO:0000256" key="1">
    <source>
        <dbReference type="SAM" id="MobiDB-lite"/>
    </source>
</evidence>
<dbReference type="PaxDb" id="4113-PGSC0003DMT400085770"/>
<dbReference type="AlphaFoldDB" id="M1DA83"/>
<feature type="region of interest" description="Disordered" evidence="1">
    <location>
        <begin position="359"/>
        <end position="396"/>
    </location>
</feature>
<dbReference type="InParanoid" id="M1DA83"/>
<protein>
    <submittedName>
        <fullName evidence="2">Integrase core domain containing protein</fullName>
    </submittedName>
</protein>
<reference evidence="2" key="2">
    <citation type="submission" date="2015-06" db="UniProtKB">
        <authorList>
            <consortium name="EnsemblPlants"/>
        </authorList>
    </citation>
    <scope>IDENTIFICATION</scope>
    <source>
        <strain evidence="2">DM1-3 516 R44</strain>
    </source>
</reference>